<keyword evidence="2" id="KW-0378">Hydrolase</keyword>
<sequence length="993" mass="114878">MRKWKQFLKLIILMKWRFRTMGIRDTKMETELEKNIIDYLEEKQGYRYIKANEMKLAFNRKYALDEVRLLEFIEKSQPRVFKELSLDIESKKESFFKQLDLCIRKDGIISVLKNGINHYPATSTISLFYHALDGNRESSYKEFEQNIFFVTNQLTFSERNKGLELDIAIFINGLPIITMELKSRASSTGWTYKDAEEQYKNDRKPIEPLFSFKRCMAHFAVDENFITFTTKLDDKNTVFMPFNKGTESGGSGNPINPSGTMTDYLWKDFLDKKVLTSLIKDFSYVDNNKVLVFPRYHQYRVVTKLVEDVIKNGVGKNYLIQHSAGSGKSNSITWLAYRLVEVAKKVQNGDISKFEKIFNSVIVVTDRLNLDKQIDDNIRKFIDVRSVVGHASSSTDLKNFLVNEKKIIITTIQKFPYLLEKIGTELKGKNFAIIIDEAHSSQSGRAAASLNMAVSATIDINDDNDFEIEDKLNELIEARKMPENASFFAFTATPKAKTLQMFGNVFDLYSMKQAIEEGFILDVLKNYTYYENFYKIKKSVEDNPIFDKKKAQKKIRKYVEGQEFPIREKAEVMVEHFLHNTATKIAGQAKAMVVTQSILSAIEYYHCINDMLKKSNTGFEAVIAFSGEKEYNGKTVTEASLNGFPDNETAIKFKEAKYKFLIVADKYQTGYDEPLLHTMYVDKVLNDVKAVQTLSRLNRCTKNKIDTCIIDFANKPEHIQEAFQPYYKETRLDGEVDPNKLFNLLSILDSKYVYEKDEVDELVELFLKNSSRDKIDNIIDEAVERYNALSEEDQVEFKSGVKSFIRTYNFLASILAVGQIEWEKKVIFFEHLIHRLPTPTEDLVKGILETIDLESYRLEKKNTIDIILEDKDGAIEGAGIGAGKKSEAELTPLENIVSTFNNVFGNIEWQDKDNVIRQIKELPEMVMKNDKFKNALINSDLENIKREYSIALRDVFKNIMKDNMELFGQWTNNSDFKKWIDNAIFEEIMTLRN</sequence>
<gene>
    <name evidence="2" type="primary">hsdR</name>
    <name evidence="2" type="ORF">HMPREF0397_1358</name>
</gene>
<dbReference type="AlphaFoldDB" id="D5RDS3"/>
<dbReference type="EMBL" id="ADVK01000039">
    <property type="protein sequence ID" value="EFG95048.1"/>
    <property type="molecule type" value="Genomic_DNA"/>
</dbReference>
<dbReference type="InterPro" id="IPR027417">
    <property type="entry name" value="P-loop_NTPase"/>
</dbReference>
<dbReference type="SMART" id="SM00487">
    <property type="entry name" value="DEXDc"/>
    <property type="match status" value="1"/>
</dbReference>
<dbReference type="InterPro" id="IPR040980">
    <property type="entry name" value="SWI2_SNF2"/>
</dbReference>
<dbReference type="InterPro" id="IPR014001">
    <property type="entry name" value="Helicase_ATP-bd"/>
</dbReference>
<comment type="caution">
    <text evidence="2">The sequence shown here is derived from an EMBL/GenBank/DDBJ whole genome shotgun (WGS) entry which is preliminary data.</text>
</comment>
<dbReference type="Pfam" id="PF18766">
    <property type="entry name" value="SWI2_SNF2"/>
    <property type="match status" value="1"/>
</dbReference>
<evidence type="ECO:0000313" key="3">
    <source>
        <dbReference type="Proteomes" id="UP000003643"/>
    </source>
</evidence>
<protein>
    <submittedName>
        <fullName evidence="2">Type I site-specific deoxyribonuclease, HsdR family</fullName>
        <ecNumber evidence="2">3.1.21.3</ecNumber>
    </submittedName>
</protein>
<organism evidence="2 3">
    <name type="scientific">Fusobacterium nucleatum subsp. nucleatum (strain ATCC 23726 / VPI 4351)</name>
    <dbReference type="NCBI Taxonomy" id="525283"/>
    <lineage>
        <taxon>Bacteria</taxon>
        <taxon>Fusobacteriati</taxon>
        <taxon>Fusobacteriota</taxon>
        <taxon>Fusobacteriia</taxon>
        <taxon>Fusobacteriales</taxon>
        <taxon>Fusobacteriaceae</taxon>
        <taxon>Fusobacterium</taxon>
    </lineage>
</organism>
<evidence type="ECO:0000313" key="2">
    <source>
        <dbReference type="EMBL" id="EFG95048.1"/>
    </source>
</evidence>
<dbReference type="Gene3D" id="3.90.1570.50">
    <property type="match status" value="1"/>
</dbReference>
<dbReference type="InterPro" id="IPR055180">
    <property type="entry name" value="HsdR_RecA-like_helicase_dom_2"/>
</dbReference>
<dbReference type="Pfam" id="PF22679">
    <property type="entry name" value="T1R_D3-like"/>
    <property type="match status" value="1"/>
</dbReference>
<evidence type="ECO:0000259" key="1">
    <source>
        <dbReference type="PROSITE" id="PS51192"/>
    </source>
</evidence>
<feature type="domain" description="Helicase ATP-binding" evidence="1">
    <location>
        <begin position="309"/>
        <end position="512"/>
    </location>
</feature>
<dbReference type="Proteomes" id="UP000003643">
    <property type="component" value="Unassembled WGS sequence"/>
</dbReference>
<dbReference type="SUPFAM" id="SSF52540">
    <property type="entry name" value="P-loop containing nucleoside triphosphate hydrolases"/>
    <property type="match status" value="1"/>
</dbReference>
<dbReference type="GO" id="GO:0005524">
    <property type="term" value="F:ATP binding"/>
    <property type="evidence" value="ECO:0007669"/>
    <property type="project" value="UniProtKB-KW"/>
</dbReference>
<dbReference type="EC" id="3.1.21.3" evidence="2"/>
<dbReference type="PANTHER" id="PTHR42927">
    <property type="entry name" value="HELICASE SUPERFAMILY 1 AND 2 DOMAIN-CONTAINING PROTEIN"/>
    <property type="match status" value="1"/>
</dbReference>
<dbReference type="GO" id="GO:0009307">
    <property type="term" value="P:DNA restriction-modification system"/>
    <property type="evidence" value="ECO:0007669"/>
    <property type="project" value="UniProtKB-KW"/>
</dbReference>
<dbReference type="Gene3D" id="3.40.50.300">
    <property type="entry name" value="P-loop containing nucleotide triphosphate hydrolases"/>
    <property type="match status" value="2"/>
</dbReference>
<reference evidence="2 3" key="1">
    <citation type="submission" date="2010-04" db="EMBL/GenBank/DDBJ databases">
        <authorList>
            <person name="Qin X."/>
            <person name="Bachman B."/>
            <person name="Battles P."/>
            <person name="Bell A."/>
            <person name="Bess C."/>
            <person name="Bickham C."/>
            <person name="Chaboub L."/>
            <person name="Chen D."/>
            <person name="Coyle M."/>
            <person name="Deiros D.R."/>
            <person name="Dinh H."/>
            <person name="Forbes L."/>
            <person name="Fowler G."/>
            <person name="Francisco L."/>
            <person name="Fu Q."/>
            <person name="Gubbala S."/>
            <person name="Hale W."/>
            <person name="Han Y."/>
            <person name="Hemphill L."/>
            <person name="Highlander S.K."/>
            <person name="Hirani K."/>
            <person name="Hogues M."/>
            <person name="Jackson L."/>
            <person name="Jakkamsetti A."/>
            <person name="Javaid M."/>
            <person name="Jiang H."/>
            <person name="Korchina V."/>
            <person name="Kovar C."/>
            <person name="Lara F."/>
            <person name="Lee S."/>
            <person name="Mata R."/>
            <person name="Mathew T."/>
            <person name="Moen C."/>
            <person name="Morales K."/>
            <person name="Munidasa M."/>
            <person name="Nazareth L."/>
            <person name="Ngo R."/>
            <person name="Nguyen L."/>
            <person name="Okwuonu G."/>
            <person name="Ongeri F."/>
            <person name="Patil S."/>
            <person name="Petrosino J."/>
            <person name="Pham C."/>
            <person name="Pham P."/>
            <person name="Pu L.-L."/>
            <person name="Puazo M."/>
            <person name="Raj R."/>
            <person name="Reid J."/>
            <person name="Rouhana J."/>
            <person name="Saada N."/>
            <person name="Shang Y."/>
            <person name="Simmons D."/>
            <person name="Thornton R."/>
            <person name="Warren J."/>
            <person name="Weissenberger G."/>
            <person name="Zhang J."/>
            <person name="Zhang L."/>
            <person name="Zhou C."/>
            <person name="Zhu D."/>
            <person name="Muzny D."/>
            <person name="Worley K."/>
            <person name="Gibbs R."/>
        </authorList>
    </citation>
    <scope>NUCLEOTIDE SEQUENCE [LARGE SCALE GENOMIC DNA]</scope>
    <source>
        <strain evidence="3">ATCC 23726 / VPI 4351</strain>
    </source>
</reference>
<dbReference type="PANTHER" id="PTHR42927:SF1">
    <property type="entry name" value="HELICASE SUPERFAMILY 1 AND 2 DOMAIN-CONTAINING PROTEIN"/>
    <property type="match status" value="1"/>
</dbReference>
<dbReference type="CDD" id="cd22332">
    <property type="entry name" value="HsdR_N"/>
    <property type="match status" value="1"/>
</dbReference>
<dbReference type="GO" id="GO:0009035">
    <property type="term" value="F:type I site-specific deoxyribonuclease activity"/>
    <property type="evidence" value="ECO:0007669"/>
    <property type="project" value="UniProtKB-EC"/>
</dbReference>
<accession>D5RDS3</accession>
<dbReference type="GO" id="GO:0003677">
    <property type="term" value="F:DNA binding"/>
    <property type="evidence" value="ECO:0007669"/>
    <property type="project" value="UniProtKB-KW"/>
</dbReference>
<name>D5RDS3_FUSN2</name>
<dbReference type="Pfam" id="PF04313">
    <property type="entry name" value="HSDR_N"/>
    <property type="match status" value="1"/>
</dbReference>
<dbReference type="InterPro" id="IPR007409">
    <property type="entry name" value="Restrct_endonuc_type1_HsdR_N"/>
</dbReference>
<proteinExistence type="predicted"/>
<dbReference type="PROSITE" id="PS51192">
    <property type="entry name" value="HELICASE_ATP_BIND_1"/>
    <property type="match status" value="1"/>
</dbReference>